<dbReference type="STRING" id="1090615.SAMN04515671_3432"/>
<dbReference type="Proteomes" id="UP000198741">
    <property type="component" value="Chromosome I"/>
</dbReference>
<gene>
    <name evidence="2" type="ORF">SAMN04515671_3432</name>
</gene>
<protein>
    <recommendedName>
        <fullName evidence="4">Tfp pilus assembly protein PilX</fullName>
    </recommendedName>
</protein>
<feature type="transmembrane region" description="Helical" evidence="1">
    <location>
        <begin position="12"/>
        <end position="36"/>
    </location>
</feature>
<dbReference type="EMBL" id="LT629710">
    <property type="protein sequence ID" value="SDP25453.1"/>
    <property type="molecule type" value="Genomic_DNA"/>
</dbReference>
<dbReference type="RefSeq" id="WP_090477985.1">
    <property type="nucleotide sequence ID" value="NZ_LT629710.1"/>
</dbReference>
<name>A0A1H0R7E5_9ACTN</name>
<keyword evidence="3" id="KW-1185">Reference proteome</keyword>
<dbReference type="OrthoDB" id="3755818at2"/>
<evidence type="ECO:0000256" key="1">
    <source>
        <dbReference type="SAM" id="Phobius"/>
    </source>
</evidence>
<keyword evidence="1" id="KW-0812">Transmembrane</keyword>
<accession>A0A1H0R7E5</accession>
<dbReference type="AlphaFoldDB" id="A0A1H0R7E5"/>
<evidence type="ECO:0000313" key="3">
    <source>
        <dbReference type="Proteomes" id="UP000198741"/>
    </source>
</evidence>
<evidence type="ECO:0008006" key="4">
    <source>
        <dbReference type="Google" id="ProtNLM"/>
    </source>
</evidence>
<evidence type="ECO:0000313" key="2">
    <source>
        <dbReference type="EMBL" id="SDP25453.1"/>
    </source>
</evidence>
<keyword evidence="1" id="KW-0472">Membrane</keyword>
<sequence length="684" mass="69272">MKRARSCSDDSGAALIVALIIVTVFGLIIGATLTFADTSIRATVQLRDQGAVAYAADGATKAAVNSIRNSTFTGTSGQCFGASGTLNLAGFYAARSAAVTCAPSPGSRVRVACTSLTNCNRPGAAILTLGNIAGEDGLYVKSNTGAGLHVHGVVMSNSNINITNSALATNTGVYARGGAAGCTGPVTSDTSPPTAKTCQESSGSALNVDPNYAAETSSVPVYRPVPACPGGSSVTLQPGYYDDAAALTALTGGTCTNKTWYFAPGNYYFDFHNTENPALPTAGGDVWTVSNGNLIAGTPTAAGLLATPTIPGGCVNPIDSATALGVQFIFGNDSQLFINNKVNAEFCGTYHADRPPVVMYGLKTGSESTSSVTGLNMTTTVDAGQFTNVPRIGAVDNSSATWDGKVTAKKAVTGTMTVGGFGPAVGSIPAGSTLKSATLRVVHAFSAGAAGTTGDTRTLLVTPTGGTALAAVSLPAVTSTVTRTDSVTLPLAALNSLSTQIHNGTFTGVNLTYSATIAESGTESVDAILLDLTYAAPAFRAQSGCITKGPYVSNSSSICAFISTAQSPSTVFYIQGTTYAPLAALDVSFNNLTEQVFRFGVVARSLKIFETASLAFTGPVIEVPDDSPGIGFGVFLSTFVCSGLGPCSTSGIPDLTALVTFVDPVAGVTAGQREVHVLSWAGSR</sequence>
<organism evidence="2 3">
    <name type="scientific">Nakamurella panacisegetis</name>
    <dbReference type="NCBI Taxonomy" id="1090615"/>
    <lineage>
        <taxon>Bacteria</taxon>
        <taxon>Bacillati</taxon>
        <taxon>Actinomycetota</taxon>
        <taxon>Actinomycetes</taxon>
        <taxon>Nakamurellales</taxon>
        <taxon>Nakamurellaceae</taxon>
        <taxon>Nakamurella</taxon>
    </lineage>
</organism>
<proteinExistence type="predicted"/>
<reference evidence="2 3" key="1">
    <citation type="submission" date="2016-10" db="EMBL/GenBank/DDBJ databases">
        <authorList>
            <person name="de Groot N.N."/>
        </authorList>
    </citation>
    <scope>NUCLEOTIDE SEQUENCE [LARGE SCALE GENOMIC DNA]</scope>
    <source>
        <strain evidence="3">P4-7,KCTC 19426,CECT 7604</strain>
    </source>
</reference>
<keyword evidence="1" id="KW-1133">Transmembrane helix</keyword>